<evidence type="ECO:0000256" key="4">
    <source>
        <dbReference type="ARBA" id="ARBA00022692"/>
    </source>
</evidence>
<keyword evidence="7" id="KW-0472">Membrane</keyword>
<dbReference type="CDD" id="cd11075">
    <property type="entry name" value="CYP77_89"/>
    <property type="match status" value="1"/>
</dbReference>
<evidence type="ECO:0000256" key="5">
    <source>
        <dbReference type="ARBA" id="ARBA00022723"/>
    </source>
</evidence>
<evidence type="ECO:0008006" key="11">
    <source>
        <dbReference type="Google" id="ProtNLM"/>
    </source>
</evidence>
<evidence type="ECO:0000256" key="2">
    <source>
        <dbReference type="ARBA" id="ARBA00004167"/>
    </source>
</evidence>
<evidence type="ECO:0000313" key="10">
    <source>
        <dbReference type="Proteomes" id="UP001472677"/>
    </source>
</evidence>
<dbReference type="InterPro" id="IPR036691">
    <property type="entry name" value="Endo/exonu/phosph_ase_sf"/>
</dbReference>
<evidence type="ECO:0000256" key="8">
    <source>
        <dbReference type="SAM" id="MobiDB-lite"/>
    </source>
</evidence>
<keyword evidence="3" id="KW-0408">Iron</keyword>
<dbReference type="PANTHER" id="PTHR24298:SF800">
    <property type="entry name" value="CYTOCHROME P450 89A2-RELATED"/>
    <property type="match status" value="1"/>
</dbReference>
<dbReference type="InterPro" id="IPR001128">
    <property type="entry name" value="Cyt_P450"/>
</dbReference>
<keyword evidence="10" id="KW-1185">Reference proteome</keyword>
<dbReference type="PANTHER" id="PTHR24298">
    <property type="entry name" value="FLAVONOID 3'-MONOOXYGENASE-RELATED"/>
    <property type="match status" value="1"/>
</dbReference>
<accession>A0ABR2DB95</accession>
<dbReference type="Gene3D" id="1.10.630.10">
    <property type="entry name" value="Cytochrome P450"/>
    <property type="match status" value="1"/>
</dbReference>
<keyword evidence="3" id="KW-0349">Heme</keyword>
<comment type="subcellular location">
    <subcellularLocation>
        <location evidence="2">Membrane</location>
        <topology evidence="2">Single-pass membrane protein</topology>
    </subcellularLocation>
</comment>
<evidence type="ECO:0000256" key="6">
    <source>
        <dbReference type="ARBA" id="ARBA00022989"/>
    </source>
</evidence>
<protein>
    <recommendedName>
        <fullName evidence="11">Cytochrome P450</fullName>
    </recommendedName>
</protein>
<dbReference type="PRINTS" id="PR00385">
    <property type="entry name" value="P450"/>
</dbReference>
<evidence type="ECO:0000313" key="9">
    <source>
        <dbReference type="EMBL" id="KAK8534177.1"/>
    </source>
</evidence>
<keyword evidence="4" id="KW-0812">Transmembrane</keyword>
<dbReference type="InterPro" id="IPR017972">
    <property type="entry name" value="Cyt_P450_CS"/>
</dbReference>
<name>A0ABR2DB95_9ROSI</name>
<comment type="cofactor">
    <cofactor evidence="1">
        <name>heme</name>
        <dbReference type="ChEBI" id="CHEBI:30413"/>
    </cofactor>
</comment>
<sequence length="920" mass="104953">MDKGVVQCERGGALGSDSVEEAERHEEEVQGGSHYTDVVSDGAVAGDAEDMTHGGSQGHCGGVMSILGSGAARAGDPNEVGLVLGLNSNAEDRDIEVWPSDMFECLFYLVIGRSGGILVVWECGNFTMEESCIGDRLFGWLVVQNSVRPWCIVEDFNVVRTLEERQGMLSQARGMYEFNEFIENLELVDLSLKGKRYTWFGTGNKCNRLDRFLVSVEWLERFPGLVQSSVPQRISDHVPICLAIDDMDWGSKPFRFINAWVDDPKNFKRMGEEWGILSELFEVDDVLSKFRATRKFLRVWNDKEFGSIDDQFESNELLLNGLDDRMARGEMDDNAGDEEKSPEFCGCAKGTVILVISIVLHRLEVDLNFRELSNAHAVSFEDVFSEKEVREAVWLDMFNGWGDEPIQTSSMEYPFSTMVAWLFISISNSITVLLKLIFNYVTQTRKPSQNMPPGPQPLPIFGNLFLFRKSFNDLHCILQSLHAKFGPIITLHFGSRPAIFVADRFLAHQALVQSGAVFAHRPPAFNGREQVVITTANYGSTWRVLRRNLTAEMLHTSRLKSYSHARKIVLGRLLRLLKLQSDESGDHSVQVTDQFRNSMFSLLALMCFGDELEDNKIKEIGDVERDLMRTFSEMSMISILPKVTMIMFYKQGKKMLRLQEEARRLIIPLILDRKKVKQEHNNNKQRFSSYIDTLLDVKLPEENRSLNVEEILGLCSEFLNGGTDNTSALLQWIMANLVKYPRIQEKLFAEMKRVMGNQERMVKEYDLHKMPYLKAVILEGFRRHPPLRFLMPHAVTQDVALNGYLIPRDGSVNFMIGDMGIDPKVWEDPTSFTPERFLSRDGEGFDITGSKEIKMMPFGAGRRICPGYALAILHLEYFVANLVWSFEWKAPDGYDVNMDQQYEFSVRMKHPLQALLYPRF</sequence>
<evidence type="ECO:0000256" key="1">
    <source>
        <dbReference type="ARBA" id="ARBA00001971"/>
    </source>
</evidence>
<reference evidence="9 10" key="1">
    <citation type="journal article" date="2024" name="G3 (Bethesda)">
        <title>Genome assembly of Hibiscus sabdariffa L. provides insights into metabolisms of medicinal natural products.</title>
        <authorList>
            <person name="Kim T."/>
        </authorList>
    </citation>
    <scope>NUCLEOTIDE SEQUENCE [LARGE SCALE GENOMIC DNA]</scope>
    <source>
        <strain evidence="9">TK-2024</strain>
        <tissue evidence="9">Old leaves</tissue>
    </source>
</reference>
<dbReference type="EMBL" id="JBBPBM010000032">
    <property type="protein sequence ID" value="KAK8534177.1"/>
    <property type="molecule type" value="Genomic_DNA"/>
</dbReference>
<dbReference type="Gene3D" id="3.60.10.10">
    <property type="entry name" value="Endonuclease/exonuclease/phosphatase"/>
    <property type="match status" value="1"/>
</dbReference>
<evidence type="ECO:0000256" key="7">
    <source>
        <dbReference type="ARBA" id="ARBA00023136"/>
    </source>
</evidence>
<gene>
    <name evidence="9" type="ORF">V6N12_047570</name>
</gene>
<feature type="region of interest" description="Disordered" evidence="8">
    <location>
        <begin position="1"/>
        <end position="37"/>
    </location>
</feature>
<keyword evidence="5" id="KW-0479">Metal-binding</keyword>
<evidence type="ECO:0000256" key="3">
    <source>
        <dbReference type="ARBA" id="ARBA00022617"/>
    </source>
</evidence>
<dbReference type="SUPFAM" id="SSF56219">
    <property type="entry name" value="DNase I-like"/>
    <property type="match status" value="1"/>
</dbReference>
<proteinExistence type="predicted"/>
<comment type="caution">
    <text evidence="9">The sequence shown here is derived from an EMBL/GenBank/DDBJ whole genome shotgun (WGS) entry which is preliminary data.</text>
</comment>
<dbReference type="PROSITE" id="PS00086">
    <property type="entry name" value="CYTOCHROME_P450"/>
    <property type="match status" value="1"/>
</dbReference>
<organism evidence="9 10">
    <name type="scientific">Hibiscus sabdariffa</name>
    <name type="common">roselle</name>
    <dbReference type="NCBI Taxonomy" id="183260"/>
    <lineage>
        <taxon>Eukaryota</taxon>
        <taxon>Viridiplantae</taxon>
        <taxon>Streptophyta</taxon>
        <taxon>Embryophyta</taxon>
        <taxon>Tracheophyta</taxon>
        <taxon>Spermatophyta</taxon>
        <taxon>Magnoliopsida</taxon>
        <taxon>eudicotyledons</taxon>
        <taxon>Gunneridae</taxon>
        <taxon>Pentapetalae</taxon>
        <taxon>rosids</taxon>
        <taxon>malvids</taxon>
        <taxon>Malvales</taxon>
        <taxon>Malvaceae</taxon>
        <taxon>Malvoideae</taxon>
        <taxon>Hibiscus</taxon>
    </lineage>
</organism>
<dbReference type="PRINTS" id="PR00463">
    <property type="entry name" value="EP450I"/>
</dbReference>
<dbReference type="Pfam" id="PF00067">
    <property type="entry name" value="p450"/>
    <property type="match status" value="1"/>
</dbReference>
<dbReference type="Proteomes" id="UP001472677">
    <property type="component" value="Unassembled WGS sequence"/>
</dbReference>
<dbReference type="InterPro" id="IPR051103">
    <property type="entry name" value="Plant_metabolite_P450s"/>
</dbReference>
<keyword evidence="6" id="KW-1133">Transmembrane helix</keyword>
<dbReference type="InterPro" id="IPR002401">
    <property type="entry name" value="Cyt_P450_E_grp-I"/>
</dbReference>
<dbReference type="InterPro" id="IPR036396">
    <property type="entry name" value="Cyt_P450_sf"/>
</dbReference>
<dbReference type="SUPFAM" id="SSF48264">
    <property type="entry name" value="Cytochrome P450"/>
    <property type="match status" value="1"/>
</dbReference>